<keyword evidence="2" id="KW-1185">Reference proteome</keyword>
<dbReference type="Proteomes" id="UP000823388">
    <property type="component" value="Chromosome 7N"/>
</dbReference>
<evidence type="ECO:0000313" key="1">
    <source>
        <dbReference type="EMBL" id="KAG2565305.1"/>
    </source>
</evidence>
<comment type="caution">
    <text evidence="1">The sequence shown here is derived from an EMBL/GenBank/DDBJ whole genome shotgun (WGS) entry which is preliminary data.</text>
</comment>
<gene>
    <name evidence="1" type="ORF">PVAP13_7NG060517</name>
</gene>
<organism evidence="1 2">
    <name type="scientific">Panicum virgatum</name>
    <name type="common">Blackwell switchgrass</name>
    <dbReference type="NCBI Taxonomy" id="38727"/>
    <lineage>
        <taxon>Eukaryota</taxon>
        <taxon>Viridiplantae</taxon>
        <taxon>Streptophyta</taxon>
        <taxon>Embryophyta</taxon>
        <taxon>Tracheophyta</taxon>
        <taxon>Spermatophyta</taxon>
        <taxon>Magnoliopsida</taxon>
        <taxon>Liliopsida</taxon>
        <taxon>Poales</taxon>
        <taxon>Poaceae</taxon>
        <taxon>PACMAD clade</taxon>
        <taxon>Panicoideae</taxon>
        <taxon>Panicodae</taxon>
        <taxon>Paniceae</taxon>
        <taxon>Panicinae</taxon>
        <taxon>Panicum</taxon>
        <taxon>Panicum sect. Hiantes</taxon>
    </lineage>
</organism>
<dbReference type="AlphaFoldDB" id="A0A8T0PW45"/>
<evidence type="ECO:0000313" key="2">
    <source>
        <dbReference type="Proteomes" id="UP000823388"/>
    </source>
</evidence>
<accession>A0A8T0PW45</accession>
<reference evidence="1" key="1">
    <citation type="submission" date="2020-05" db="EMBL/GenBank/DDBJ databases">
        <title>WGS assembly of Panicum virgatum.</title>
        <authorList>
            <person name="Lovell J.T."/>
            <person name="Jenkins J."/>
            <person name="Shu S."/>
            <person name="Juenger T.E."/>
            <person name="Schmutz J."/>
        </authorList>
    </citation>
    <scope>NUCLEOTIDE SEQUENCE</scope>
    <source>
        <strain evidence="1">AP13</strain>
    </source>
</reference>
<proteinExistence type="predicted"/>
<dbReference type="EMBL" id="CM029050">
    <property type="protein sequence ID" value="KAG2565305.1"/>
    <property type="molecule type" value="Genomic_DNA"/>
</dbReference>
<protein>
    <submittedName>
        <fullName evidence="1">Uncharacterized protein</fullName>
    </submittedName>
</protein>
<sequence length="67" mass="7377">MTGLERGSGVQVPTVRCDSHVFILIHGAARLSDAASVAYAQVSHQVWAIKEPICCWDLRTWHQSPSC</sequence>
<name>A0A8T0PW45_PANVG</name>